<evidence type="ECO:0000256" key="6">
    <source>
        <dbReference type="ARBA" id="ARBA00023136"/>
    </source>
</evidence>
<keyword evidence="5 7" id="KW-1133">Transmembrane helix</keyword>
<dbReference type="Proteomes" id="UP000502894">
    <property type="component" value="Chromosome"/>
</dbReference>
<evidence type="ECO:0000256" key="1">
    <source>
        <dbReference type="ARBA" id="ARBA00004651"/>
    </source>
</evidence>
<gene>
    <name evidence="10" type="ORF">TUM19329_21460</name>
</gene>
<dbReference type="InterPro" id="IPR046806">
    <property type="entry name" value="MrpA_C/MbhE"/>
</dbReference>
<feature type="transmembrane region" description="Helical" evidence="7">
    <location>
        <begin position="83"/>
        <end position="104"/>
    </location>
</feature>
<reference evidence="10" key="1">
    <citation type="journal article" date="2020" name="Microbiol. Resour. Announc.">
        <title>Complete Genome Sequence of Novel Psychrotolerant Legionella Strain TUM19329, Isolated from Antarctic Lake Sediment.</title>
        <authorList>
            <person name="Shimada S."/>
            <person name="Nakai R."/>
            <person name="Aoki K."/>
            <person name="Shimoeda N."/>
            <person name="Ohno G."/>
            <person name="Miyazaki Y."/>
            <person name="Kudoh S."/>
            <person name="Imura S."/>
            <person name="Watanabe K."/>
            <person name="Ishii Y."/>
            <person name="Tateda K."/>
        </authorList>
    </citation>
    <scope>NUCLEOTIDE SEQUENCE [LARGE SCALE GENOMIC DNA]</scope>
    <source>
        <strain evidence="10">TUM19329</strain>
    </source>
</reference>
<feature type="transmembrane region" description="Helical" evidence="7">
    <location>
        <begin position="170"/>
        <end position="191"/>
    </location>
</feature>
<dbReference type="Pfam" id="PF20501">
    <property type="entry name" value="MbhE"/>
    <property type="match status" value="1"/>
</dbReference>
<evidence type="ECO:0000256" key="3">
    <source>
        <dbReference type="ARBA" id="ARBA00022475"/>
    </source>
</evidence>
<feature type="transmembrane region" description="Helical" evidence="7">
    <location>
        <begin position="111"/>
        <end position="128"/>
    </location>
</feature>
<dbReference type="EMBL" id="AP022839">
    <property type="protein sequence ID" value="BCA95785.1"/>
    <property type="molecule type" value="Genomic_DNA"/>
</dbReference>
<dbReference type="InterPro" id="IPR025383">
    <property type="entry name" value="MrpA_C/MbhD"/>
</dbReference>
<evidence type="ECO:0000256" key="5">
    <source>
        <dbReference type="ARBA" id="ARBA00022989"/>
    </source>
</evidence>
<evidence type="ECO:0000313" key="11">
    <source>
        <dbReference type="Proteomes" id="UP000502894"/>
    </source>
</evidence>
<feature type="transmembrane region" description="Helical" evidence="7">
    <location>
        <begin position="230"/>
        <end position="248"/>
    </location>
</feature>
<organism evidence="10 11">
    <name type="scientific">Legionella antarctica</name>
    <dbReference type="NCBI Taxonomy" id="2708020"/>
    <lineage>
        <taxon>Bacteria</taxon>
        <taxon>Pseudomonadati</taxon>
        <taxon>Pseudomonadota</taxon>
        <taxon>Gammaproteobacteria</taxon>
        <taxon>Legionellales</taxon>
        <taxon>Legionellaceae</taxon>
        <taxon>Legionella</taxon>
    </lineage>
</organism>
<protein>
    <submittedName>
        <fullName evidence="10">Uncharacterized protein</fullName>
    </submittedName>
</protein>
<evidence type="ECO:0000259" key="8">
    <source>
        <dbReference type="Pfam" id="PF13244"/>
    </source>
</evidence>
<proteinExistence type="predicted"/>
<dbReference type="KEGG" id="lant:TUM19329_21460"/>
<evidence type="ECO:0000256" key="7">
    <source>
        <dbReference type="SAM" id="Phobius"/>
    </source>
</evidence>
<keyword evidence="2" id="KW-0813">Transport</keyword>
<dbReference type="InterPro" id="IPR050616">
    <property type="entry name" value="CPA3_Na-H_Antiporter_A"/>
</dbReference>
<keyword evidence="3" id="KW-1003">Cell membrane</keyword>
<evidence type="ECO:0000259" key="9">
    <source>
        <dbReference type="Pfam" id="PF20501"/>
    </source>
</evidence>
<evidence type="ECO:0000313" key="10">
    <source>
        <dbReference type="EMBL" id="BCA95785.1"/>
    </source>
</evidence>
<accession>A0A6F8T520</accession>
<dbReference type="PANTHER" id="PTHR43373">
    <property type="entry name" value="NA(+)/H(+) ANTIPORTER SUBUNIT"/>
    <property type="match status" value="1"/>
</dbReference>
<feature type="transmembrane region" description="Helical" evidence="7">
    <location>
        <begin position="134"/>
        <end position="154"/>
    </location>
</feature>
<evidence type="ECO:0000256" key="2">
    <source>
        <dbReference type="ARBA" id="ARBA00022448"/>
    </source>
</evidence>
<keyword evidence="11" id="KW-1185">Reference proteome</keyword>
<feature type="domain" description="MrpA C-terminal/MbhE" evidence="9">
    <location>
        <begin position="173"/>
        <end position="252"/>
    </location>
</feature>
<keyword evidence="6 7" id="KW-0472">Membrane</keyword>
<dbReference type="AlphaFoldDB" id="A0A6F8T520"/>
<feature type="domain" description="MrpA C-terminal/MbhD" evidence="8">
    <location>
        <begin position="95"/>
        <end position="157"/>
    </location>
</feature>
<dbReference type="Pfam" id="PF13244">
    <property type="entry name" value="MbhD"/>
    <property type="match status" value="1"/>
</dbReference>
<dbReference type="GO" id="GO:0005886">
    <property type="term" value="C:plasma membrane"/>
    <property type="evidence" value="ECO:0007669"/>
    <property type="project" value="UniProtKB-SubCell"/>
</dbReference>
<comment type="subcellular location">
    <subcellularLocation>
        <location evidence="1">Cell membrane</location>
        <topology evidence="1">Multi-pass membrane protein</topology>
    </subcellularLocation>
</comment>
<keyword evidence="4 7" id="KW-0812">Transmembrane</keyword>
<sequence length="257" mass="28817">MYLKRTQIKRLLNILDVLSKYSPTYVWQQLISGVLIIADWQTNILQSGKQRVYLTIVLFTIALCLVVTSATQHAIQIKLPQPSVSWLPMFLFSWIFVSAIYTIWVDTYLRGLIFLGMFGLGVALLFLVNGAPDVAMTQVLVETLIVIIVVLNLYRQPHLPNIVTEEKKVCLINMTIAISIGISITLLLLTITHQNFDPEIGDYFLKNSVSLAHGRNVVNAILVDFRALDTLGEVIVVATASLGIYGLLRPHKKGKKR</sequence>
<feature type="transmembrane region" description="Helical" evidence="7">
    <location>
        <begin position="52"/>
        <end position="71"/>
    </location>
</feature>
<dbReference type="PANTHER" id="PTHR43373:SF1">
    <property type="entry name" value="NA(+)_H(+) ANTIPORTER SUBUNIT A"/>
    <property type="match status" value="1"/>
</dbReference>
<name>A0A6F8T520_9GAMM</name>
<evidence type="ECO:0000256" key="4">
    <source>
        <dbReference type="ARBA" id="ARBA00022692"/>
    </source>
</evidence>